<feature type="compositionally biased region" description="Polar residues" evidence="1">
    <location>
        <begin position="96"/>
        <end position="113"/>
    </location>
</feature>
<dbReference type="PANTHER" id="PTHR46069">
    <property type="entry name" value="TUBULIN TYROSINE LIGASE"/>
    <property type="match status" value="1"/>
</dbReference>
<feature type="compositionally biased region" description="Low complexity" evidence="1">
    <location>
        <begin position="18"/>
        <end position="41"/>
    </location>
</feature>
<feature type="region of interest" description="Disordered" evidence="1">
    <location>
        <begin position="186"/>
        <end position="212"/>
    </location>
</feature>
<feature type="region of interest" description="Disordered" evidence="1">
    <location>
        <begin position="578"/>
        <end position="599"/>
    </location>
</feature>
<gene>
    <name evidence="2" type="ORF">VaNZ11_014003</name>
</gene>
<name>A0ABQ5SIA3_9CHLO</name>
<evidence type="ECO:0000313" key="3">
    <source>
        <dbReference type="Proteomes" id="UP001165090"/>
    </source>
</evidence>
<evidence type="ECO:0000256" key="1">
    <source>
        <dbReference type="SAM" id="MobiDB-lite"/>
    </source>
</evidence>
<keyword evidence="3" id="KW-1185">Reference proteome</keyword>
<evidence type="ECO:0000313" key="2">
    <source>
        <dbReference type="EMBL" id="GLI69399.1"/>
    </source>
</evidence>
<protein>
    <recommendedName>
        <fullName evidence="4">Tubulin tyrosine ligase</fullName>
    </recommendedName>
</protein>
<feature type="compositionally biased region" description="Basic and acidic residues" evidence="1">
    <location>
        <begin position="1"/>
        <end position="10"/>
    </location>
</feature>
<dbReference type="Proteomes" id="UP001165090">
    <property type="component" value="Unassembled WGS sequence"/>
</dbReference>
<reference evidence="2 3" key="1">
    <citation type="journal article" date="2023" name="IScience">
        <title>Expanded male sex-determining region conserved during the evolution of homothallism in the green alga Volvox.</title>
        <authorList>
            <person name="Yamamoto K."/>
            <person name="Matsuzaki R."/>
            <person name="Mahakham W."/>
            <person name="Heman W."/>
            <person name="Sekimoto H."/>
            <person name="Kawachi M."/>
            <person name="Minakuchi Y."/>
            <person name="Toyoda A."/>
            <person name="Nozaki H."/>
        </authorList>
    </citation>
    <scope>NUCLEOTIDE SEQUENCE [LARGE SCALE GENOMIC DNA]</scope>
    <source>
        <strain evidence="2 3">NIES-4468</strain>
    </source>
</reference>
<proteinExistence type="predicted"/>
<feature type="region of interest" description="Disordered" evidence="1">
    <location>
        <begin position="91"/>
        <end position="113"/>
    </location>
</feature>
<comment type="caution">
    <text evidence="2">The sequence shown here is derived from an EMBL/GenBank/DDBJ whole genome shotgun (WGS) entry which is preliminary data.</text>
</comment>
<dbReference type="Gene3D" id="3.30.470.20">
    <property type="entry name" value="ATP-grasp fold, B domain"/>
    <property type="match status" value="1"/>
</dbReference>
<dbReference type="PROSITE" id="PS51221">
    <property type="entry name" value="TTL"/>
    <property type="match status" value="1"/>
</dbReference>
<evidence type="ECO:0008006" key="4">
    <source>
        <dbReference type="Google" id="ProtNLM"/>
    </source>
</evidence>
<dbReference type="Pfam" id="PF03133">
    <property type="entry name" value="TTL"/>
    <property type="match status" value="2"/>
</dbReference>
<dbReference type="InterPro" id="IPR004344">
    <property type="entry name" value="TTL/TTLL_fam"/>
</dbReference>
<dbReference type="PANTHER" id="PTHR46069:SF1">
    <property type="entry name" value="CHROMOSOME UNDETERMINED SCAFFOLD_125, WHOLE GENOME SHOTGUN SEQUENCE"/>
    <property type="match status" value="1"/>
</dbReference>
<feature type="region of interest" description="Disordered" evidence="1">
    <location>
        <begin position="1"/>
        <end position="58"/>
    </location>
</feature>
<dbReference type="EMBL" id="BSDZ01000086">
    <property type="protein sequence ID" value="GLI69399.1"/>
    <property type="molecule type" value="Genomic_DNA"/>
</dbReference>
<sequence length="642" mass="67141">MTVQASKKESSNSTLLPSSRQAAQQGSSASIRSNNSSTRSAPKSPGPTRSRTSASTNLSGAACGTSLYRYLVLPGNESVLLREALERRPWWAPVPDSSTPSNQQSQRTSKDGVQQLQQWNLWAGLNGQRFCQWELLQPGGAGASPSSMDPASVRLVNRLQEHRVVCTKSGLAAVLASIKAATAPAGASAASAPPPGAAMPSTAALGTAPRSGSADPVWDTSWIPETYVVPAGPKALSAGGAALTRFKAAFARHAAEQRHVWIVKPTSLNRGNGIEVLNSLERIMEHLKGRPAGSSLILQKYIELPMLLGGRKFDIRAYVLVGPDGSVWFHKEAYVRTSSTLYDNSDLSNRSSHLTNDAVQKHLDTYHTFEDHCKLSLEELGPALRRAAAAIPAAAPAQVAADTSMTTSMATGTSIALSSLDTRPGCEAGLWGAMRRCVVALFSAAGPLLNPQRLGHCFELLGLDFMLDAEGGLHLLEVNTSPALFRAGSYLSDLLPRLVEEVVQKVVDPLFPPPLHATGCTLAKADSAAAQAELGETAPMSVMASLGQPLLDGFVRVQLDEQLAAAASSSSSAAAAATVREGPSKAGKAVARMSPGPLRQTAPAALRTASAGFGKSAASPIRSRASIAATEAAVDSTVRQAA</sequence>
<accession>A0ABQ5SIA3</accession>
<feature type="compositionally biased region" description="Polar residues" evidence="1">
    <location>
        <begin position="47"/>
        <end position="58"/>
    </location>
</feature>
<organism evidence="2 3">
    <name type="scientific">Volvox africanus</name>
    <dbReference type="NCBI Taxonomy" id="51714"/>
    <lineage>
        <taxon>Eukaryota</taxon>
        <taxon>Viridiplantae</taxon>
        <taxon>Chlorophyta</taxon>
        <taxon>core chlorophytes</taxon>
        <taxon>Chlorophyceae</taxon>
        <taxon>CS clade</taxon>
        <taxon>Chlamydomonadales</taxon>
        <taxon>Volvocaceae</taxon>
        <taxon>Volvox</taxon>
    </lineage>
</organism>
<dbReference type="SUPFAM" id="SSF56059">
    <property type="entry name" value="Glutathione synthetase ATP-binding domain-like"/>
    <property type="match status" value="1"/>
</dbReference>